<dbReference type="InterPro" id="IPR050490">
    <property type="entry name" value="Bact_solute-bd_prot1"/>
</dbReference>
<evidence type="ECO:0000313" key="3">
    <source>
        <dbReference type="EMBL" id="SVA59998.1"/>
    </source>
</evidence>
<keyword evidence="2" id="KW-0813">Transport</keyword>
<gene>
    <name evidence="3" type="ORF">METZ01_LOCUS112852</name>
</gene>
<dbReference type="Gene3D" id="3.40.190.10">
    <property type="entry name" value="Periplasmic binding protein-like II"/>
    <property type="match status" value="2"/>
</dbReference>
<protein>
    <recommendedName>
        <fullName evidence="4">Alpha-glucoside ABC transporter substrate-binding protein</fullName>
    </recommendedName>
</protein>
<dbReference type="AlphaFoldDB" id="A0A381X5Q8"/>
<feature type="non-terminal residue" evidence="3">
    <location>
        <position position="1"/>
    </location>
</feature>
<dbReference type="PANTHER" id="PTHR43649:SF29">
    <property type="entry name" value="OSMOPROTECTIVE COMPOUNDS-BINDING PROTEIN GGTB"/>
    <property type="match status" value="1"/>
</dbReference>
<dbReference type="Pfam" id="PF01547">
    <property type="entry name" value="SBP_bac_1"/>
    <property type="match status" value="1"/>
</dbReference>
<dbReference type="SUPFAM" id="SSF53850">
    <property type="entry name" value="Periplasmic binding protein-like II"/>
    <property type="match status" value="1"/>
</dbReference>
<evidence type="ECO:0008006" key="4">
    <source>
        <dbReference type="Google" id="ProtNLM"/>
    </source>
</evidence>
<dbReference type="PANTHER" id="PTHR43649">
    <property type="entry name" value="ARABINOSE-BINDING PROTEIN-RELATED"/>
    <property type="match status" value="1"/>
</dbReference>
<evidence type="ECO:0000256" key="1">
    <source>
        <dbReference type="ARBA" id="ARBA00008520"/>
    </source>
</evidence>
<reference evidence="3" key="1">
    <citation type="submission" date="2018-05" db="EMBL/GenBank/DDBJ databases">
        <authorList>
            <person name="Lanie J.A."/>
            <person name="Ng W.-L."/>
            <person name="Kazmierczak K.M."/>
            <person name="Andrzejewski T.M."/>
            <person name="Davidsen T.M."/>
            <person name="Wayne K.J."/>
            <person name="Tettelin H."/>
            <person name="Glass J.I."/>
            <person name="Rusch D."/>
            <person name="Podicherti R."/>
            <person name="Tsui H.-C.T."/>
            <person name="Winkler M.E."/>
        </authorList>
    </citation>
    <scope>NUCLEOTIDE SEQUENCE</scope>
</reference>
<accession>A0A381X5Q8</accession>
<sequence>PEDGYIREIAAIFEKATGATVEYGGSDSFEQQIVIDIKAGSPPDLAIFPQPGLAANMAAIGGLVPLSDDVKNEVLNNYAAGQSWVDLATYPDENGNDQFYAIFYKVNVKSLVWYSPDNFEDNGYEVPTTMEDLIALTEQMASEGNTPWCIGLGSGDATGWPATDWMEDIMLRTHDPSVYDMWVSNEMPFNDPKVLEAMDFFGSFALNDKYVNGGSKAVATTDFRDAPNGLFSSPAECMMHRQASFIPAFFPEGLEAGVDYDFFYFPAYSTKDLGKPVLGGGTLFAATNDNQATMEFVKFLLHSEPNEHWMAKGGFLTPHKGADLSKYPSDTFRKLGEILTGATTFRFDGSDLMPGAIGAGSFWTGMVDYTNGKSAKDVADAIQASWDAIK</sequence>
<proteinExistence type="inferred from homology"/>
<dbReference type="InterPro" id="IPR006059">
    <property type="entry name" value="SBP"/>
</dbReference>
<organism evidence="3">
    <name type="scientific">marine metagenome</name>
    <dbReference type="NCBI Taxonomy" id="408172"/>
    <lineage>
        <taxon>unclassified sequences</taxon>
        <taxon>metagenomes</taxon>
        <taxon>ecological metagenomes</taxon>
    </lineage>
</organism>
<name>A0A381X5Q8_9ZZZZ</name>
<evidence type="ECO:0000256" key="2">
    <source>
        <dbReference type="ARBA" id="ARBA00022448"/>
    </source>
</evidence>
<comment type="similarity">
    <text evidence="1">Belongs to the bacterial solute-binding protein 1 family.</text>
</comment>
<dbReference type="EMBL" id="UINC01013989">
    <property type="protein sequence ID" value="SVA59998.1"/>
    <property type="molecule type" value="Genomic_DNA"/>
</dbReference>